<protein>
    <submittedName>
        <fullName evidence="2">Uncharacterized protein</fullName>
    </submittedName>
</protein>
<feature type="compositionally biased region" description="Basic and acidic residues" evidence="1">
    <location>
        <begin position="82"/>
        <end position="103"/>
    </location>
</feature>
<reference evidence="2 3" key="1">
    <citation type="journal article" date="2015" name="BMC Genomics">
        <title>Gene expression during zombie ant biting behavior reflects the complexity underlying fungal parasitic behavioral manipulation.</title>
        <authorList>
            <person name="de Bekker C."/>
            <person name="Ohm R.A."/>
            <person name="Loreto R.G."/>
            <person name="Sebastian A."/>
            <person name="Albert I."/>
            <person name="Merrow M."/>
            <person name="Brachmann A."/>
            <person name="Hughes D.P."/>
        </authorList>
    </citation>
    <scope>NUCLEOTIDE SEQUENCE [LARGE SCALE GENOMIC DNA]</scope>
    <source>
        <strain evidence="2 3">SC16a</strain>
    </source>
</reference>
<name>A0A2A9PFB9_OPHUN</name>
<feature type="compositionally biased region" description="Basic and acidic residues" evidence="1">
    <location>
        <begin position="40"/>
        <end position="61"/>
    </location>
</feature>
<evidence type="ECO:0000313" key="2">
    <source>
        <dbReference type="EMBL" id="PFH59711.1"/>
    </source>
</evidence>
<feature type="compositionally biased region" description="Polar residues" evidence="1">
    <location>
        <begin position="62"/>
        <end position="80"/>
    </location>
</feature>
<accession>A0A2A9PFB9</accession>
<sequence>MATVQDRKAPSAGTKVDPGRNAPVTREGAGLEAPDSLAAESRRDDGEFAANRRSEPEDTRSGHQPTKPSQAEQASRSNVSGREAETKISKAGGFDDPRLKDGLSKALNSEPGSIDDPSRLAEVQMKQAEAARPSVTGPNQGKLDTGTAYDNLDSEVPS</sequence>
<comment type="caution">
    <text evidence="2">The sequence shown here is derived from an EMBL/GenBank/DDBJ whole genome shotgun (WGS) entry which is preliminary data.</text>
</comment>
<keyword evidence="3" id="KW-1185">Reference proteome</keyword>
<organism evidence="2 3">
    <name type="scientific">Ophiocordyceps unilateralis</name>
    <name type="common">Zombie-ant fungus</name>
    <name type="synonym">Torrubia unilateralis</name>
    <dbReference type="NCBI Taxonomy" id="268505"/>
    <lineage>
        <taxon>Eukaryota</taxon>
        <taxon>Fungi</taxon>
        <taxon>Dikarya</taxon>
        <taxon>Ascomycota</taxon>
        <taxon>Pezizomycotina</taxon>
        <taxon>Sordariomycetes</taxon>
        <taxon>Hypocreomycetidae</taxon>
        <taxon>Hypocreales</taxon>
        <taxon>Ophiocordycipitaceae</taxon>
        <taxon>Ophiocordyceps</taxon>
    </lineage>
</organism>
<feature type="region of interest" description="Disordered" evidence="1">
    <location>
        <begin position="1"/>
        <end position="158"/>
    </location>
</feature>
<dbReference type="OrthoDB" id="5383057at2759"/>
<dbReference type="EMBL" id="LAZP02000179">
    <property type="protein sequence ID" value="PFH59711.1"/>
    <property type="molecule type" value="Genomic_DNA"/>
</dbReference>
<dbReference type="Proteomes" id="UP000037136">
    <property type="component" value="Unassembled WGS sequence"/>
</dbReference>
<reference evidence="2 3" key="2">
    <citation type="journal article" date="2017" name="Sci. Rep.">
        <title>Ant-infecting Ophiocordyceps genomes reveal a high diversity of potential behavioral manipulation genes and a possible major role for enterotoxins.</title>
        <authorList>
            <person name="de Bekker C."/>
            <person name="Ohm R.A."/>
            <person name="Evans H.C."/>
            <person name="Brachmann A."/>
            <person name="Hughes D.P."/>
        </authorList>
    </citation>
    <scope>NUCLEOTIDE SEQUENCE [LARGE SCALE GENOMIC DNA]</scope>
    <source>
        <strain evidence="2 3">SC16a</strain>
    </source>
</reference>
<evidence type="ECO:0000256" key="1">
    <source>
        <dbReference type="SAM" id="MobiDB-lite"/>
    </source>
</evidence>
<proteinExistence type="predicted"/>
<gene>
    <name evidence="2" type="ORF">XA68_11974</name>
</gene>
<dbReference type="AlphaFoldDB" id="A0A2A9PFB9"/>
<evidence type="ECO:0000313" key="3">
    <source>
        <dbReference type="Proteomes" id="UP000037136"/>
    </source>
</evidence>